<sequence>MIKTIDARVQRAMGQVRKAFRAVISRVNAAPAVALVQAEGLAGEPIRDAELFQHYGLTSVPPPGTMAVVLPIGGKTAHGIVIGTEHGAYRIKGLKDGEVAIYTDEGDSIVLKRGRLIEVTTNTLKITAATKVQIDTPLITTTAQVQADGEITDLFATGGQSMSAMRDLYDIHTHHENDTNGETNTPTQQT</sequence>
<dbReference type="InterPro" id="IPR014462">
    <property type="entry name" value="Phage_Mu_Gp45"/>
</dbReference>
<dbReference type="InterPro" id="IPR013046">
    <property type="entry name" value="GpV/Gp45"/>
</dbReference>
<dbReference type="Proteomes" id="UP000319502">
    <property type="component" value="Unassembled WGS sequence"/>
</dbReference>
<dbReference type="AlphaFoldDB" id="A0A557QXA7"/>
<evidence type="ECO:0000313" key="3">
    <source>
        <dbReference type="Proteomes" id="UP000319502"/>
    </source>
</evidence>
<feature type="domain" description="Bacteriophage Mu Gp45 N-terminal" evidence="1">
    <location>
        <begin position="21"/>
        <end position="87"/>
    </location>
</feature>
<protein>
    <submittedName>
        <fullName evidence="2">Phage baseplate assembly protein V</fullName>
    </submittedName>
</protein>
<comment type="caution">
    <text evidence="2">The sequence shown here is derived from an EMBL/GenBank/DDBJ whole genome shotgun (WGS) entry which is preliminary data.</text>
</comment>
<dbReference type="OrthoDB" id="9802994at2"/>
<organism evidence="2 3">
    <name type="scientific">Denitromonas halophila</name>
    <dbReference type="NCBI Taxonomy" id="1629404"/>
    <lineage>
        <taxon>Bacteria</taxon>
        <taxon>Pseudomonadati</taxon>
        <taxon>Pseudomonadota</taxon>
        <taxon>Betaproteobacteria</taxon>
        <taxon>Rhodocyclales</taxon>
        <taxon>Zoogloeaceae</taxon>
        <taxon>Denitromonas</taxon>
    </lineage>
</organism>
<gene>
    <name evidence="2" type="ORF">FHP91_07530</name>
</gene>
<dbReference type="PIRSF" id="PIRSF012337">
    <property type="entry name" value="gp45"/>
    <property type="match status" value="1"/>
</dbReference>
<dbReference type="NCBIfam" id="TIGR01644">
    <property type="entry name" value="phage_P2_V"/>
    <property type="match status" value="1"/>
</dbReference>
<dbReference type="EMBL" id="VMNK01000006">
    <property type="protein sequence ID" value="TVO57519.1"/>
    <property type="molecule type" value="Genomic_DNA"/>
</dbReference>
<evidence type="ECO:0000259" key="1">
    <source>
        <dbReference type="Pfam" id="PF06890"/>
    </source>
</evidence>
<dbReference type="InterPro" id="IPR053861">
    <property type="entry name" value="Phage_Mu_Gp45_N"/>
</dbReference>
<name>A0A557QXA7_9RHOO</name>
<keyword evidence="3" id="KW-1185">Reference proteome</keyword>
<dbReference type="RefSeq" id="WP_144308992.1">
    <property type="nucleotide sequence ID" value="NZ_VMNK01000006.1"/>
</dbReference>
<proteinExistence type="predicted"/>
<accession>A0A557QXA7</accession>
<dbReference type="Pfam" id="PF06890">
    <property type="entry name" value="Phage_Mu_Gp45"/>
    <property type="match status" value="1"/>
</dbReference>
<reference evidence="2 3" key="1">
    <citation type="submission" date="2019-07" db="EMBL/GenBank/DDBJ databases">
        <title>The pathways for chlorine oxyanion respiration interact through the shared metabolite chlorate.</title>
        <authorList>
            <person name="Barnum T.P."/>
            <person name="Cheng Y."/>
            <person name="Hill K.A."/>
            <person name="Lucas L.N."/>
            <person name="Carlson H.K."/>
            <person name="Coates J.D."/>
        </authorList>
    </citation>
    <scope>NUCLEOTIDE SEQUENCE [LARGE SCALE GENOMIC DNA]</scope>
    <source>
        <strain evidence="2 3">SFB-3</strain>
    </source>
</reference>
<evidence type="ECO:0000313" key="2">
    <source>
        <dbReference type="EMBL" id="TVO57519.1"/>
    </source>
</evidence>